<gene>
    <name evidence="2" type="primary">MIC19</name>
    <name evidence="2" type="ORF">FIM1_313</name>
</gene>
<evidence type="ECO:0000256" key="1">
    <source>
        <dbReference type="SAM" id="MobiDB-lite"/>
    </source>
</evidence>
<evidence type="ECO:0000313" key="3">
    <source>
        <dbReference type="Proteomes" id="UP000422736"/>
    </source>
</evidence>
<name>A0ABX6EN95_KLUMA</name>
<proteinExistence type="predicted"/>
<dbReference type="Proteomes" id="UP000422736">
    <property type="component" value="Chromosome 1"/>
</dbReference>
<sequence>MGAQPSKPAETKVYVPETPVNFESKLIAQIDNSTETDFTRAQKAERYLQEKVSAKLADLEAEALKEFESKLSSSTLPDDSNSNSSTNTLSTALVNEKVEQLKNRLAKLEESHKAKSTESVVATKKSLTECLLKNKEKPLNCYDEVEQFKKAVMEI</sequence>
<dbReference type="Pfam" id="PF07956">
    <property type="entry name" value="DUF1690"/>
    <property type="match status" value="1"/>
</dbReference>
<feature type="region of interest" description="Disordered" evidence="1">
    <location>
        <begin position="68"/>
        <end position="93"/>
    </location>
</feature>
<feature type="compositionally biased region" description="Low complexity" evidence="1">
    <location>
        <begin position="71"/>
        <end position="91"/>
    </location>
</feature>
<keyword evidence="3" id="KW-1185">Reference proteome</keyword>
<evidence type="ECO:0000313" key="2">
    <source>
        <dbReference type="EMBL" id="QGN13670.1"/>
    </source>
</evidence>
<reference evidence="2 3" key="1">
    <citation type="submission" date="2016-03" db="EMBL/GenBank/DDBJ databases">
        <title>How can Kluyveromyces marxianus grow so fast - potential evolutionary course in Saccharomyces Complex revealed by comparative genomics.</title>
        <authorList>
            <person name="Mo W."/>
            <person name="Lu W."/>
            <person name="Yang X."/>
            <person name="Qi J."/>
            <person name="Lv H."/>
        </authorList>
    </citation>
    <scope>NUCLEOTIDE SEQUENCE [LARGE SCALE GENOMIC DNA]</scope>
    <source>
        <strain evidence="2 3">FIM1</strain>
    </source>
</reference>
<organism evidence="2 3">
    <name type="scientific">Kluyveromyces marxianus</name>
    <name type="common">Yeast</name>
    <name type="synonym">Candida kefyr</name>
    <dbReference type="NCBI Taxonomy" id="4911"/>
    <lineage>
        <taxon>Eukaryota</taxon>
        <taxon>Fungi</taxon>
        <taxon>Dikarya</taxon>
        <taxon>Ascomycota</taxon>
        <taxon>Saccharomycotina</taxon>
        <taxon>Saccharomycetes</taxon>
        <taxon>Saccharomycetales</taxon>
        <taxon>Saccharomycetaceae</taxon>
        <taxon>Kluyveromyces</taxon>
    </lineage>
</organism>
<dbReference type="InterPro" id="IPR012471">
    <property type="entry name" value="DUF1690"/>
</dbReference>
<accession>A0ABX6EN95</accession>
<dbReference type="EMBL" id="CP015054">
    <property type="protein sequence ID" value="QGN13670.1"/>
    <property type="molecule type" value="Genomic_DNA"/>
</dbReference>
<protein>
    <submittedName>
        <fullName evidence="2">UPF0726 protein YFR011C</fullName>
    </submittedName>
</protein>